<dbReference type="GO" id="GO:0000122">
    <property type="term" value="P:negative regulation of transcription by RNA polymerase II"/>
    <property type="evidence" value="ECO:0007669"/>
    <property type="project" value="TreeGrafter"/>
</dbReference>
<gene>
    <name evidence="4" type="ORF">Golob_022250</name>
</gene>
<sequence>MDASDLSFRKSKMEAFLERVKEHMEADQYTLLLQSVDEFNNGGITVYRLNEIVEVLLREYPGFFTQFQFVLSLANGVTRRVQSADSSNKGKRKLASDEDRKIDGLSETKDQLAEAMEFCEKVMKQTSFDEYLDLLKHLYAYGTGKIIMVDLKTAIAENFHAFGEEFDHLFEFHTNISRPTSSSPSESEGKKRNQEVDIVKESCKPRQKGPSLESKIGNKKKKPEEEIEKVTESYKVKREGPSSSSLTKPKKEINKPEEEELEKVTENYYLLPENLSGVYSTEIDEIGKQVLNFSTFSKGVYNTNKQKRPEVTKQEMVMNRIEDEMFVMDMQMEWLRSTKKNAMKLFQDISDGKIKEPTMADVDEYFTSSNYRYLVKMYNGFGSWLVDRLRHAPETILPVIIKRLKQKDTVPDCELCQQHQQMLEDQQYS</sequence>
<proteinExistence type="predicted"/>
<reference evidence="4 5" key="1">
    <citation type="journal article" date="2019" name="Genome Biol. Evol.">
        <title>Insights into the evolution of the New World diploid cottons (Gossypium, subgenus Houzingenia) based on genome sequencing.</title>
        <authorList>
            <person name="Grover C.E."/>
            <person name="Arick M.A. 2nd"/>
            <person name="Thrash A."/>
            <person name="Conover J.L."/>
            <person name="Sanders W.S."/>
            <person name="Peterson D.G."/>
            <person name="Frelichowski J.E."/>
            <person name="Scheffler J.A."/>
            <person name="Scheffler B.E."/>
            <person name="Wendel J.F."/>
        </authorList>
    </citation>
    <scope>NUCLEOTIDE SEQUENCE [LARGE SCALE GENOMIC DNA]</scope>
    <source>
        <strain evidence="4">157</strain>
        <tissue evidence="4">Leaf</tissue>
    </source>
</reference>
<evidence type="ECO:0000259" key="3">
    <source>
        <dbReference type="SMART" id="SM00761"/>
    </source>
</evidence>
<comment type="caution">
    <text evidence="4">The sequence shown here is derived from an EMBL/GenBank/DDBJ whole genome shotgun (WGS) entry which is preliminary data.</text>
</comment>
<dbReference type="Proteomes" id="UP000593572">
    <property type="component" value="Unassembled WGS sequence"/>
</dbReference>
<evidence type="ECO:0000256" key="2">
    <source>
        <dbReference type="SAM" id="MobiDB-lite"/>
    </source>
</evidence>
<feature type="compositionally biased region" description="Low complexity" evidence="2">
    <location>
        <begin position="177"/>
        <end position="186"/>
    </location>
</feature>
<dbReference type="Pfam" id="PF08295">
    <property type="entry name" value="Sin3_corepress"/>
    <property type="match status" value="1"/>
</dbReference>
<dbReference type="SMART" id="SM00761">
    <property type="entry name" value="HDAC_interact"/>
    <property type="match status" value="1"/>
</dbReference>
<protein>
    <recommendedName>
        <fullName evidence="3">Histone deacetylase interacting domain-containing protein</fullName>
    </recommendedName>
</protein>
<feature type="domain" description="Histone deacetylase interacting" evidence="3">
    <location>
        <begin position="260"/>
        <end position="359"/>
    </location>
</feature>
<keyword evidence="1" id="KW-0678">Repressor</keyword>
<feature type="region of interest" description="Disordered" evidence="2">
    <location>
        <begin position="177"/>
        <end position="259"/>
    </location>
</feature>
<keyword evidence="5" id="KW-1185">Reference proteome</keyword>
<dbReference type="PANTHER" id="PTHR12346:SF0">
    <property type="entry name" value="SIN3A, ISOFORM G"/>
    <property type="match status" value="1"/>
</dbReference>
<dbReference type="GO" id="GO:0000118">
    <property type="term" value="C:histone deacetylase complex"/>
    <property type="evidence" value="ECO:0007669"/>
    <property type="project" value="TreeGrafter"/>
</dbReference>
<accession>A0A7J8LGB5</accession>
<evidence type="ECO:0000313" key="5">
    <source>
        <dbReference type="Proteomes" id="UP000593572"/>
    </source>
</evidence>
<name>A0A7J8LGB5_9ROSI</name>
<dbReference type="AlphaFoldDB" id="A0A7J8LGB5"/>
<feature type="compositionally biased region" description="Basic and acidic residues" evidence="2">
    <location>
        <begin position="187"/>
        <end position="204"/>
    </location>
</feature>
<dbReference type="InterPro" id="IPR039774">
    <property type="entry name" value="Sin3-like"/>
</dbReference>
<evidence type="ECO:0000256" key="1">
    <source>
        <dbReference type="ARBA" id="ARBA00022491"/>
    </source>
</evidence>
<feature type="compositionally biased region" description="Basic and acidic residues" evidence="2">
    <location>
        <begin position="222"/>
        <end position="240"/>
    </location>
</feature>
<dbReference type="GO" id="GO:0000785">
    <property type="term" value="C:chromatin"/>
    <property type="evidence" value="ECO:0007669"/>
    <property type="project" value="TreeGrafter"/>
</dbReference>
<dbReference type="PANTHER" id="PTHR12346">
    <property type="entry name" value="SIN3B-RELATED"/>
    <property type="match status" value="1"/>
</dbReference>
<dbReference type="GO" id="GO:0003714">
    <property type="term" value="F:transcription corepressor activity"/>
    <property type="evidence" value="ECO:0007669"/>
    <property type="project" value="InterPro"/>
</dbReference>
<evidence type="ECO:0000313" key="4">
    <source>
        <dbReference type="EMBL" id="MBA0551362.1"/>
    </source>
</evidence>
<organism evidence="4 5">
    <name type="scientific">Gossypium lobatum</name>
    <dbReference type="NCBI Taxonomy" id="34289"/>
    <lineage>
        <taxon>Eukaryota</taxon>
        <taxon>Viridiplantae</taxon>
        <taxon>Streptophyta</taxon>
        <taxon>Embryophyta</taxon>
        <taxon>Tracheophyta</taxon>
        <taxon>Spermatophyta</taxon>
        <taxon>Magnoliopsida</taxon>
        <taxon>eudicotyledons</taxon>
        <taxon>Gunneridae</taxon>
        <taxon>Pentapetalae</taxon>
        <taxon>rosids</taxon>
        <taxon>malvids</taxon>
        <taxon>Malvales</taxon>
        <taxon>Malvaceae</taxon>
        <taxon>Malvoideae</taxon>
        <taxon>Gossypium</taxon>
    </lineage>
</organism>
<dbReference type="EMBL" id="JABEZX010000002">
    <property type="protein sequence ID" value="MBA0551362.1"/>
    <property type="molecule type" value="Genomic_DNA"/>
</dbReference>
<dbReference type="InterPro" id="IPR013194">
    <property type="entry name" value="HDAC_interact_dom"/>
</dbReference>